<dbReference type="SUPFAM" id="SSF56954">
    <property type="entry name" value="Outer membrane efflux proteins (OEP)"/>
    <property type="match status" value="1"/>
</dbReference>
<evidence type="ECO:0000256" key="9">
    <source>
        <dbReference type="SAM" id="SignalP"/>
    </source>
</evidence>
<feature type="chain" id="PRO_5015352279" evidence="9">
    <location>
        <begin position="24"/>
        <end position="461"/>
    </location>
</feature>
<keyword evidence="5" id="KW-0812">Transmembrane</keyword>
<protein>
    <submittedName>
        <fullName evidence="10">Outer membrane protein</fullName>
    </submittedName>
</protein>
<evidence type="ECO:0000256" key="8">
    <source>
        <dbReference type="SAM" id="Coils"/>
    </source>
</evidence>
<comment type="similarity">
    <text evidence="2">Belongs to the outer membrane factor (OMF) (TC 1.B.17) family.</text>
</comment>
<comment type="subcellular location">
    <subcellularLocation>
        <location evidence="1">Cell outer membrane</location>
    </subcellularLocation>
</comment>
<keyword evidence="7" id="KW-0998">Cell outer membrane</keyword>
<feature type="coiled-coil region" evidence="8">
    <location>
        <begin position="166"/>
        <end position="224"/>
    </location>
</feature>
<keyword evidence="4" id="KW-1134">Transmembrane beta strand</keyword>
<proteinExistence type="inferred from homology"/>
<dbReference type="PANTHER" id="PTHR30026">
    <property type="entry name" value="OUTER MEMBRANE PROTEIN TOLC"/>
    <property type="match status" value="1"/>
</dbReference>
<evidence type="ECO:0000256" key="1">
    <source>
        <dbReference type="ARBA" id="ARBA00004442"/>
    </source>
</evidence>
<evidence type="ECO:0000313" key="11">
    <source>
        <dbReference type="Proteomes" id="UP000245081"/>
    </source>
</evidence>
<dbReference type="Gene3D" id="1.20.1600.10">
    <property type="entry name" value="Outer membrane efflux proteins (OEP)"/>
    <property type="match status" value="1"/>
</dbReference>
<dbReference type="Pfam" id="PF02321">
    <property type="entry name" value="OEP"/>
    <property type="match status" value="2"/>
</dbReference>
<dbReference type="AlphaFoldDB" id="A0A2R5F3M2"/>
<organism evidence="10 11">
    <name type="scientific">Novimethylophilus kurashikiensis</name>
    <dbReference type="NCBI Taxonomy" id="1825523"/>
    <lineage>
        <taxon>Bacteria</taxon>
        <taxon>Pseudomonadati</taxon>
        <taxon>Pseudomonadota</taxon>
        <taxon>Betaproteobacteria</taxon>
        <taxon>Nitrosomonadales</taxon>
        <taxon>Methylophilaceae</taxon>
        <taxon>Novimethylophilus</taxon>
    </lineage>
</organism>
<name>A0A2R5F3M2_9PROT</name>
<dbReference type="GO" id="GO:0009279">
    <property type="term" value="C:cell outer membrane"/>
    <property type="evidence" value="ECO:0007669"/>
    <property type="project" value="UniProtKB-SubCell"/>
</dbReference>
<gene>
    <name evidence="10" type="primary">tolC</name>
    <name evidence="10" type="ORF">NMK_0628</name>
</gene>
<evidence type="ECO:0000256" key="6">
    <source>
        <dbReference type="ARBA" id="ARBA00023136"/>
    </source>
</evidence>
<dbReference type="NCBIfam" id="TIGR01844">
    <property type="entry name" value="type_I_sec_TolC"/>
    <property type="match status" value="1"/>
</dbReference>
<evidence type="ECO:0000256" key="5">
    <source>
        <dbReference type="ARBA" id="ARBA00022692"/>
    </source>
</evidence>
<sequence>MNAKPLHGWVAAALLALAGQAQAVDLLESWNAARNVDPVFGAARAGVDVGHSKTAQARALGLPQVSLQAGAGGINSYNKINHAQFSAPGMGAADSASFTTKTDLGVDVRLNVTLTQSVLDAERSTTQRQLAKQAQLAEVQYSAEEQQLMLRVAKAYLDVLLAEDALDAIQRQSRAVNEALDSAKERFKEGDVAVIDVREAQARADALDSQKLEAESNLQLAQAALADISGLNGQLSRLPEAADLQRFNAGDLNDCVERAKRSSLALQMQEIRQGIATDEIEKHRNAHAPVLNLVAQAGGEELRGLGGGADSGLINHAVSVGMQLTIPLFTGGLRDAKYSEAMALAEQSRQESEAVRIRAAQAARTAWNGVNVGQARIKALEQALQSAQTRLDATGLGKEVGDRTTLDVLNAVQEAAETRKELNRAKYQLLLSYLSLAASAGELGEKQLTEVNAVLAEAEKY</sequence>
<keyword evidence="9" id="KW-0732">Signal</keyword>
<dbReference type="GO" id="GO:0015288">
    <property type="term" value="F:porin activity"/>
    <property type="evidence" value="ECO:0007669"/>
    <property type="project" value="TreeGrafter"/>
</dbReference>
<evidence type="ECO:0000256" key="7">
    <source>
        <dbReference type="ARBA" id="ARBA00023237"/>
    </source>
</evidence>
<evidence type="ECO:0000256" key="4">
    <source>
        <dbReference type="ARBA" id="ARBA00022452"/>
    </source>
</evidence>
<comment type="caution">
    <text evidence="10">The sequence shown here is derived from an EMBL/GenBank/DDBJ whole genome shotgun (WGS) entry which is preliminary data.</text>
</comment>
<reference evidence="10 11" key="1">
    <citation type="journal article" date="2018" name="Environ. Microbiol.">
        <title>Isolation and genomic characterization of Novimethylophilus kurashikiensis gen. nov. sp. nov., a new lanthanide-dependent methylotrophic species of Methylophilaceae.</title>
        <authorList>
            <person name="Lv H."/>
            <person name="Sahin N."/>
            <person name="Tani A."/>
        </authorList>
    </citation>
    <scope>NUCLEOTIDE SEQUENCE [LARGE SCALE GENOMIC DNA]</scope>
    <source>
        <strain evidence="10 11">La2-4</strain>
    </source>
</reference>
<keyword evidence="6" id="KW-0472">Membrane</keyword>
<dbReference type="InterPro" id="IPR010130">
    <property type="entry name" value="T1SS_OMP_TolC"/>
</dbReference>
<dbReference type="EMBL" id="BDOQ01000002">
    <property type="protein sequence ID" value="GBG13090.1"/>
    <property type="molecule type" value="Genomic_DNA"/>
</dbReference>
<dbReference type="InterPro" id="IPR051906">
    <property type="entry name" value="TolC-like"/>
</dbReference>
<dbReference type="RefSeq" id="WP_109014296.1">
    <property type="nucleotide sequence ID" value="NZ_BDOQ01000002.1"/>
</dbReference>
<dbReference type="GO" id="GO:1990281">
    <property type="term" value="C:efflux pump complex"/>
    <property type="evidence" value="ECO:0007669"/>
    <property type="project" value="TreeGrafter"/>
</dbReference>
<evidence type="ECO:0000313" key="10">
    <source>
        <dbReference type="EMBL" id="GBG13090.1"/>
    </source>
</evidence>
<dbReference type="OrthoDB" id="9813458at2"/>
<accession>A0A2R5F3M2</accession>
<dbReference type="GO" id="GO:0015562">
    <property type="term" value="F:efflux transmembrane transporter activity"/>
    <property type="evidence" value="ECO:0007669"/>
    <property type="project" value="InterPro"/>
</dbReference>
<keyword evidence="3" id="KW-0813">Transport</keyword>
<keyword evidence="11" id="KW-1185">Reference proteome</keyword>
<evidence type="ECO:0000256" key="2">
    <source>
        <dbReference type="ARBA" id="ARBA00007613"/>
    </source>
</evidence>
<feature type="signal peptide" evidence="9">
    <location>
        <begin position="1"/>
        <end position="23"/>
    </location>
</feature>
<dbReference type="InterPro" id="IPR003423">
    <property type="entry name" value="OMP_efflux"/>
</dbReference>
<evidence type="ECO:0000256" key="3">
    <source>
        <dbReference type="ARBA" id="ARBA00022448"/>
    </source>
</evidence>
<dbReference type="Proteomes" id="UP000245081">
    <property type="component" value="Unassembled WGS sequence"/>
</dbReference>
<keyword evidence="8" id="KW-0175">Coiled coil</keyword>
<dbReference type="PANTHER" id="PTHR30026:SF20">
    <property type="entry name" value="OUTER MEMBRANE PROTEIN TOLC"/>
    <property type="match status" value="1"/>
</dbReference>